<gene>
    <name evidence="1" type="ORF">GCM10011400_39490</name>
</gene>
<proteinExistence type="predicted"/>
<dbReference type="Proteomes" id="UP000602004">
    <property type="component" value="Unassembled WGS sequence"/>
</dbReference>
<dbReference type="EMBL" id="BMHL01000006">
    <property type="protein sequence ID" value="GGC48334.1"/>
    <property type="molecule type" value="Genomic_DNA"/>
</dbReference>
<keyword evidence="2" id="KW-1185">Reference proteome</keyword>
<evidence type="ECO:0000313" key="2">
    <source>
        <dbReference type="Proteomes" id="UP000602004"/>
    </source>
</evidence>
<name>A0ABQ1N3M8_9BURK</name>
<organism evidence="1 2">
    <name type="scientific">Paraburkholderia caffeinilytica</name>
    <dbReference type="NCBI Taxonomy" id="1761016"/>
    <lineage>
        <taxon>Bacteria</taxon>
        <taxon>Pseudomonadati</taxon>
        <taxon>Pseudomonadota</taxon>
        <taxon>Betaproteobacteria</taxon>
        <taxon>Burkholderiales</taxon>
        <taxon>Burkholderiaceae</taxon>
        <taxon>Paraburkholderia</taxon>
    </lineage>
</organism>
<sequence>MVQMRTMDAREIVLAQRLAEIETQHFRAGGAVEGANFDVPGLVDIASDAGGGGYKGSRHRKLFVESVRKTPARA</sequence>
<accession>A0ABQ1N3M8</accession>
<evidence type="ECO:0000313" key="1">
    <source>
        <dbReference type="EMBL" id="GGC48334.1"/>
    </source>
</evidence>
<comment type="caution">
    <text evidence="1">The sequence shown here is derived from an EMBL/GenBank/DDBJ whole genome shotgun (WGS) entry which is preliminary data.</text>
</comment>
<protein>
    <submittedName>
        <fullName evidence="1">Uncharacterized protein</fullName>
    </submittedName>
</protein>
<reference evidence="2" key="1">
    <citation type="journal article" date="2019" name="Int. J. Syst. Evol. Microbiol.">
        <title>The Global Catalogue of Microorganisms (GCM) 10K type strain sequencing project: providing services to taxonomists for standard genome sequencing and annotation.</title>
        <authorList>
            <consortium name="The Broad Institute Genomics Platform"/>
            <consortium name="The Broad Institute Genome Sequencing Center for Infectious Disease"/>
            <person name="Wu L."/>
            <person name="Ma J."/>
        </authorList>
    </citation>
    <scope>NUCLEOTIDE SEQUENCE [LARGE SCALE GENOMIC DNA]</scope>
    <source>
        <strain evidence="2">CGMCC 1.15103</strain>
    </source>
</reference>